<evidence type="ECO:0000313" key="1">
    <source>
        <dbReference type="Ensembl" id="ENSOCUP00000042530.1"/>
    </source>
</evidence>
<dbReference type="EMBL" id="AAGW02029555">
    <property type="status" value="NOT_ANNOTATED_CDS"/>
    <property type="molecule type" value="Genomic_DNA"/>
</dbReference>
<protein>
    <submittedName>
        <fullName evidence="1">Autophagy related 5</fullName>
    </submittedName>
</protein>
<proteinExistence type="predicted"/>
<dbReference type="EMBL" id="AAGW02029556">
    <property type="status" value="NOT_ANNOTATED_CDS"/>
    <property type="molecule type" value="Genomic_DNA"/>
</dbReference>
<name>A0A5F9DA63_RABIT</name>
<reference evidence="1 2" key="1">
    <citation type="journal article" date="2011" name="Nature">
        <title>A high-resolution map of human evolutionary constraint using 29 mammals.</title>
        <authorList>
            <person name="Lindblad-Toh K."/>
            <person name="Garber M."/>
            <person name="Zuk O."/>
            <person name="Lin M.F."/>
            <person name="Parker B.J."/>
            <person name="Washietl S."/>
            <person name="Kheradpour P."/>
            <person name="Ernst J."/>
            <person name="Jordan G."/>
            <person name="Mauceli E."/>
            <person name="Ward L.D."/>
            <person name="Lowe C.B."/>
            <person name="Holloway A.K."/>
            <person name="Clamp M."/>
            <person name="Gnerre S."/>
            <person name="Alfoldi J."/>
            <person name="Beal K."/>
            <person name="Chang J."/>
            <person name="Clawson H."/>
            <person name="Cuff J."/>
            <person name="Di Palma F."/>
            <person name="Fitzgerald S."/>
            <person name="Flicek P."/>
            <person name="Guttman M."/>
            <person name="Hubisz M.J."/>
            <person name="Jaffe D.B."/>
            <person name="Jungreis I."/>
            <person name="Kent W.J."/>
            <person name="Kostka D."/>
            <person name="Lara M."/>
            <person name="Martins A.L."/>
            <person name="Massingham T."/>
            <person name="Moltke I."/>
            <person name="Raney B.J."/>
            <person name="Rasmussen M.D."/>
            <person name="Robinson J."/>
            <person name="Stark A."/>
            <person name="Vilella A.J."/>
            <person name="Wen J."/>
            <person name="Xie X."/>
            <person name="Zody M.C."/>
            <person name="Baldwin J."/>
            <person name="Bloom T."/>
            <person name="Chin C.W."/>
            <person name="Heiman D."/>
            <person name="Nicol R."/>
            <person name="Nusbaum C."/>
            <person name="Young S."/>
            <person name="Wilkinson J."/>
            <person name="Worley K.C."/>
            <person name="Kovar C.L."/>
            <person name="Muzny D.M."/>
            <person name="Gibbs R.A."/>
            <person name="Cree A."/>
            <person name="Dihn H.H."/>
            <person name="Fowler G."/>
            <person name="Jhangiani S."/>
            <person name="Joshi V."/>
            <person name="Lee S."/>
            <person name="Lewis L.R."/>
            <person name="Nazareth L.V."/>
            <person name="Okwuonu G."/>
            <person name="Santibanez J."/>
            <person name="Warren W.C."/>
            <person name="Mardis E.R."/>
            <person name="Weinstock G.M."/>
            <person name="Wilson R.K."/>
            <person name="Delehaunty K."/>
            <person name="Dooling D."/>
            <person name="Fronik C."/>
            <person name="Fulton L."/>
            <person name="Fulton B."/>
            <person name="Graves T."/>
            <person name="Minx P."/>
            <person name="Sodergren E."/>
            <person name="Birney E."/>
            <person name="Margulies E.H."/>
            <person name="Herrero J."/>
            <person name="Green E.D."/>
            <person name="Haussler D."/>
            <person name="Siepel A."/>
            <person name="Goldman N."/>
            <person name="Pollard K.S."/>
            <person name="Pedersen J.S."/>
            <person name="Lander E.S."/>
            <person name="Kellis M."/>
        </authorList>
    </citation>
    <scope>NUCLEOTIDE SEQUENCE [LARGE SCALE GENOMIC DNA]</scope>
    <source>
        <strain evidence="1 2">Thorbecke inbred</strain>
    </source>
</reference>
<gene>
    <name evidence="1" type="primary">ATG5</name>
</gene>
<dbReference type="Proteomes" id="UP000001811">
    <property type="component" value="Chromosome 12"/>
</dbReference>
<dbReference type="GeneTree" id="ENSGT00390000004766"/>
<dbReference type="Bgee" id="ENSOCUG00000013358">
    <property type="expression patterns" value="Expressed in liver and 15 other cell types or tissues"/>
</dbReference>
<dbReference type="EMBL" id="AAGW02029559">
    <property type="status" value="NOT_ANNOTATED_CDS"/>
    <property type="molecule type" value="Genomic_DNA"/>
</dbReference>
<evidence type="ECO:0000313" key="2">
    <source>
        <dbReference type="Proteomes" id="UP000001811"/>
    </source>
</evidence>
<sequence length="114" mass="13434">MTDDKDVLRDVWFGRIPTCFTLCQDEITEREAEPYYTDLTSFGPSIANSWNILQKKVDFVISHLEYIRRRLNDLSFRSCFVLWLQMDSCIHLAISSKKCVLPQLLLKMGEKRIK</sequence>
<dbReference type="EMBL" id="AAGW02029561">
    <property type="status" value="NOT_ANNOTATED_CDS"/>
    <property type="molecule type" value="Genomic_DNA"/>
</dbReference>
<keyword evidence="2" id="KW-1185">Reference proteome</keyword>
<dbReference type="EMBL" id="AAGW02029562">
    <property type="status" value="NOT_ANNOTATED_CDS"/>
    <property type="molecule type" value="Genomic_DNA"/>
</dbReference>
<dbReference type="EMBL" id="AAGW02029554">
    <property type="status" value="NOT_ANNOTATED_CDS"/>
    <property type="molecule type" value="Genomic_DNA"/>
</dbReference>
<dbReference type="EMBL" id="AAGW02029558">
    <property type="status" value="NOT_ANNOTATED_CDS"/>
    <property type="molecule type" value="Genomic_DNA"/>
</dbReference>
<accession>A0A5F9DA63</accession>
<reference evidence="1" key="3">
    <citation type="submission" date="2025-09" db="UniProtKB">
        <authorList>
            <consortium name="Ensembl"/>
        </authorList>
    </citation>
    <scope>IDENTIFICATION</scope>
    <source>
        <strain evidence="1">Thorbecke</strain>
    </source>
</reference>
<organism evidence="1 2">
    <name type="scientific">Oryctolagus cuniculus</name>
    <name type="common">Rabbit</name>
    <dbReference type="NCBI Taxonomy" id="9986"/>
    <lineage>
        <taxon>Eukaryota</taxon>
        <taxon>Metazoa</taxon>
        <taxon>Chordata</taxon>
        <taxon>Craniata</taxon>
        <taxon>Vertebrata</taxon>
        <taxon>Euteleostomi</taxon>
        <taxon>Mammalia</taxon>
        <taxon>Eutheria</taxon>
        <taxon>Euarchontoglires</taxon>
        <taxon>Glires</taxon>
        <taxon>Lagomorpha</taxon>
        <taxon>Leporidae</taxon>
        <taxon>Oryctolagus</taxon>
    </lineage>
</organism>
<reference evidence="1" key="2">
    <citation type="submission" date="2025-08" db="UniProtKB">
        <authorList>
            <consortium name="Ensembl"/>
        </authorList>
    </citation>
    <scope>IDENTIFICATION</scope>
    <source>
        <strain evidence="1">Thorbecke</strain>
    </source>
</reference>
<dbReference type="EMBL" id="AAGW02029553">
    <property type="status" value="NOT_ANNOTATED_CDS"/>
    <property type="molecule type" value="Genomic_DNA"/>
</dbReference>
<dbReference type="EMBL" id="AAGW02029557">
    <property type="status" value="NOT_ANNOTATED_CDS"/>
    <property type="molecule type" value="Genomic_DNA"/>
</dbReference>
<dbReference type="EMBL" id="AAGW02029560">
    <property type="status" value="NOT_ANNOTATED_CDS"/>
    <property type="molecule type" value="Genomic_DNA"/>
</dbReference>
<dbReference type="Ensembl" id="ENSOCUT00000040219.1">
    <property type="protein sequence ID" value="ENSOCUP00000042530.1"/>
    <property type="gene ID" value="ENSOCUG00000013358.4"/>
</dbReference>
<dbReference type="AlphaFoldDB" id="A0A5F9DA63"/>